<evidence type="ECO:0000313" key="1">
    <source>
        <dbReference type="EMBL" id="TDL21843.1"/>
    </source>
</evidence>
<evidence type="ECO:0000313" key="2">
    <source>
        <dbReference type="Proteomes" id="UP000294933"/>
    </source>
</evidence>
<protein>
    <submittedName>
        <fullName evidence="1">Uncharacterized protein</fullName>
    </submittedName>
</protein>
<organism evidence="1 2">
    <name type="scientific">Rickenella mellea</name>
    <dbReference type="NCBI Taxonomy" id="50990"/>
    <lineage>
        <taxon>Eukaryota</taxon>
        <taxon>Fungi</taxon>
        <taxon>Dikarya</taxon>
        <taxon>Basidiomycota</taxon>
        <taxon>Agaricomycotina</taxon>
        <taxon>Agaricomycetes</taxon>
        <taxon>Hymenochaetales</taxon>
        <taxon>Rickenellaceae</taxon>
        <taxon>Rickenella</taxon>
    </lineage>
</organism>
<reference evidence="1 2" key="1">
    <citation type="submission" date="2018-06" db="EMBL/GenBank/DDBJ databases">
        <title>A transcriptomic atlas of mushroom development highlights an independent origin of complex multicellularity.</title>
        <authorList>
            <consortium name="DOE Joint Genome Institute"/>
            <person name="Krizsan K."/>
            <person name="Almasi E."/>
            <person name="Merenyi Z."/>
            <person name="Sahu N."/>
            <person name="Viragh M."/>
            <person name="Koszo T."/>
            <person name="Mondo S."/>
            <person name="Kiss B."/>
            <person name="Balint B."/>
            <person name="Kues U."/>
            <person name="Barry K."/>
            <person name="Hegedus J.C."/>
            <person name="Henrissat B."/>
            <person name="Johnson J."/>
            <person name="Lipzen A."/>
            <person name="Ohm R."/>
            <person name="Nagy I."/>
            <person name="Pangilinan J."/>
            <person name="Yan J."/>
            <person name="Xiong Y."/>
            <person name="Grigoriev I.V."/>
            <person name="Hibbett D.S."/>
            <person name="Nagy L.G."/>
        </authorList>
    </citation>
    <scope>NUCLEOTIDE SEQUENCE [LARGE SCALE GENOMIC DNA]</scope>
    <source>
        <strain evidence="1 2">SZMC22713</strain>
    </source>
</reference>
<gene>
    <name evidence="1" type="ORF">BD410DRAFT_840246</name>
</gene>
<dbReference type="Proteomes" id="UP000294933">
    <property type="component" value="Unassembled WGS sequence"/>
</dbReference>
<proteinExistence type="predicted"/>
<dbReference type="EMBL" id="ML170178">
    <property type="protein sequence ID" value="TDL21843.1"/>
    <property type="molecule type" value="Genomic_DNA"/>
</dbReference>
<dbReference type="AlphaFoldDB" id="A0A4Y7Q2G6"/>
<accession>A0A4Y7Q2G6</accession>
<keyword evidence="2" id="KW-1185">Reference proteome</keyword>
<name>A0A4Y7Q2G6_9AGAM</name>
<dbReference type="VEuPathDB" id="FungiDB:BD410DRAFT_840246"/>
<sequence length="147" mass="16847">MSTTPTTPVENAAVVSPQDFEQLAEGLKSSTEAWDNHRQLLDQCILQLTQKREKKREKIHRYVMLSEELDLKLVHMGIRIRRLKDARTYSKAVQNNDPFPTRTSPPPQPRSAMFIALLQNGLSFDLPYTFPQLPVNTTPPAPILRRL</sequence>